<dbReference type="Proteomes" id="UP000831775">
    <property type="component" value="Chromosome"/>
</dbReference>
<keyword evidence="1" id="KW-0812">Transmembrane</keyword>
<evidence type="ECO:0000259" key="2">
    <source>
        <dbReference type="Pfam" id="PF13239"/>
    </source>
</evidence>
<organism evidence="3 4">
    <name type="scientific">Leucobacter rhizosphaerae</name>
    <dbReference type="NCBI Taxonomy" id="2932245"/>
    <lineage>
        <taxon>Bacteria</taxon>
        <taxon>Bacillati</taxon>
        <taxon>Actinomycetota</taxon>
        <taxon>Actinomycetes</taxon>
        <taxon>Micrococcales</taxon>
        <taxon>Microbacteriaceae</taxon>
        <taxon>Leucobacter</taxon>
    </lineage>
</organism>
<evidence type="ECO:0000256" key="1">
    <source>
        <dbReference type="SAM" id="Phobius"/>
    </source>
</evidence>
<accession>A0ABY4FV81</accession>
<protein>
    <submittedName>
        <fullName evidence="3">2TM domain-containing protein</fullName>
    </submittedName>
</protein>
<sequence length="92" mass="10570">MNEDIRETARKRIASKRDFWRMLIGFAVLAIVFNIIWFISGYQSYYWPAWPMIGFAIATVFSAINTFGSGRQDRVISDQDIDREIGKMNGGA</sequence>
<feature type="domain" description="2TM" evidence="2">
    <location>
        <begin position="8"/>
        <end position="69"/>
    </location>
</feature>
<keyword evidence="1" id="KW-0472">Membrane</keyword>
<reference evidence="3 4" key="1">
    <citation type="submission" date="2022-04" db="EMBL/GenBank/DDBJ databases">
        <title>Leucobacter sp. isolated from rhizosphere of onion.</title>
        <authorList>
            <person name="Won M."/>
            <person name="Lee C.-M."/>
            <person name="Woen H.-Y."/>
            <person name="Kwon S.-W."/>
        </authorList>
    </citation>
    <scope>NUCLEOTIDE SEQUENCE [LARGE SCALE GENOMIC DNA]</scope>
    <source>
        <strain evidence="3 4">H25R-14</strain>
    </source>
</reference>
<evidence type="ECO:0000313" key="3">
    <source>
        <dbReference type="EMBL" id="UOQ60069.1"/>
    </source>
</evidence>
<keyword evidence="4" id="KW-1185">Reference proteome</keyword>
<dbReference type="EMBL" id="CP095043">
    <property type="protein sequence ID" value="UOQ60069.1"/>
    <property type="molecule type" value="Genomic_DNA"/>
</dbReference>
<feature type="transmembrane region" description="Helical" evidence="1">
    <location>
        <begin position="20"/>
        <end position="39"/>
    </location>
</feature>
<gene>
    <name evidence="3" type="ORF">MUN76_13650</name>
</gene>
<feature type="transmembrane region" description="Helical" evidence="1">
    <location>
        <begin position="45"/>
        <end position="64"/>
    </location>
</feature>
<evidence type="ECO:0000313" key="4">
    <source>
        <dbReference type="Proteomes" id="UP000831775"/>
    </source>
</evidence>
<dbReference type="InterPro" id="IPR025698">
    <property type="entry name" value="2TM_dom"/>
</dbReference>
<dbReference type="Pfam" id="PF13239">
    <property type="entry name" value="2TM"/>
    <property type="match status" value="1"/>
</dbReference>
<dbReference type="RefSeq" id="WP_244685409.1">
    <property type="nucleotide sequence ID" value="NZ_CP095043.1"/>
</dbReference>
<keyword evidence="1" id="KW-1133">Transmembrane helix</keyword>
<proteinExistence type="predicted"/>
<name>A0ABY4FV81_9MICO</name>